<protein>
    <recommendedName>
        <fullName evidence="3">LXG domain-containing protein</fullName>
    </recommendedName>
</protein>
<dbReference type="RefSeq" id="WP_227011158.1">
    <property type="nucleotide sequence ID" value="NZ_BMKI01000007.1"/>
</dbReference>
<gene>
    <name evidence="4" type="ORF">GCM10011573_29040</name>
</gene>
<evidence type="ECO:0000313" key="4">
    <source>
        <dbReference type="EMBL" id="GGC97720.1"/>
    </source>
</evidence>
<evidence type="ECO:0000256" key="2">
    <source>
        <dbReference type="SAM" id="MobiDB-lite"/>
    </source>
</evidence>
<feature type="region of interest" description="Disordered" evidence="2">
    <location>
        <begin position="496"/>
        <end position="550"/>
    </location>
</feature>
<keyword evidence="5" id="KW-1185">Reference proteome</keyword>
<feature type="domain" description="LXG" evidence="3">
    <location>
        <begin position="1"/>
        <end position="237"/>
    </location>
</feature>
<evidence type="ECO:0000259" key="3">
    <source>
        <dbReference type="PROSITE" id="PS51756"/>
    </source>
</evidence>
<accession>A0ABQ1PIL8</accession>
<proteinExistence type="inferred from homology"/>
<dbReference type="InterPro" id="IPR006829">
    <property type="entry name" value="LXG_dom"/>
</dbReference>
<comment type="similarity">
    <text evidence="1">In the N-terminal section; belongs to the LXG family.</text>
</comment>
<reference evidence="5" key="1">
    <citation type="journal article" date="2019" name="Int. J. Syst. Evol. Microbiol.">
        <title>The Global Catalogue of Microorganisms (GCM) 10K type strain sequencing project: providing services to taxonomists for standard genome sequencing and annotation.</title>
        <authorList>
            <consortium name="The Broad Institute Genomics Platform"/>
            <consortium name="The Broad Institute Genome Sequencing Center for Infectious Disease"/>
            <person name="Wu L."/>
            <person name="Ma J."/>
        </authorList>
    </citation>
    <scope>NUCLEOTIDE SEQUENCE [LARGE SCALE GENOMIC DNA]</scope>
    <source>
        <strain evidence="5">CGMCC 1.15942</strain>
    </source>
</reference>
<sequence length="550" mass="59466">MGLVYSSGESAELIRALTSNLASGKEAVNQLKTGSQKIVSAVDGRTLAGAAYTAGKGLFSDLIIPTITRATTACEAIEQELQKYQSADQAISSEGYLNEDNLNQQIATKKAMKASVDFASSVARTASRNNPVAAVLDALLDFQRNLKRMSDSIQDDIDQLQKKLEKLHTFSSQTNGLFNNSLNDLKIAMQGVLVLNGTIVNPDGSYTLPAGVDKSWFNSLKNTAKLKEMEEKEKNLAIKELNDLFSKNPLAAIEKIKNNDRLFGYVIAALDKFPEGIQDAALNLFIMQESWNQLPKNIAKNVLNNPKFGLYVSKLSLDNQAKVYGNLLHLSDKGWDVLAPLGYVTSVLSKSKAGAKVIAGSKVGLTLFKKLEPVSKFIKAHPAAREGLSYGGDALTITGYAYEEYSNPKSPAYGNESKALYGGINLFMWNAGPLEGAQYGGPVGALAGTANTAIKGGVTVWPDKVFGFDLPGKEIKTPGIGSEEAKRKWLDEQYKNYGKHEASPTDKNYRPGVQPESGSPNFNPGTQYTPNQGNNGVSPNNSPYNNWGNK</sequence>
<dbReference type="PROSITE" id="PS51756">
    <property type="entry name" value="LXG"/>
    <property type="match status" value="1"/>
</dbReference>
<dbReference type="EMBL" id="BMKI01000007">
    <property type="protein sequence ID" value="GGC97720.1"/>
    <property type="molecule type" value="Genomic_DNA"/>
</dbReference>
<name>A0ABQ1PIL8_9ENTE</name>
<organism evidence="4 5">
    <name type="scientific">Enterococcus wangshanyuanii</name>
    <dbReference type="NCBI Taxonomy" id="2005703"/>
    <lineage>
        <taxon>Bacteria</taxon>
        <taxon>Bacillati</taxon>
        <taxon>Bacillota</taxon>
        <taxon>Bacilli</taxon>
        <taxon>Lactobacillales</taxon>
        <taxon>Enterococcaceae</taxon>
        <taxon>Enterococcus</taxon>
    </lineage>
</organism>
<feature type="compositionally biased region" description="Basic and acidic residues" evidence="2">
    <location>
        <begin position="496"/>
        <end position="509"/>
    </location>
</feature>
<dbReference type="Pfam" id="PF04740">
    <property type="entry name" value="LXG"/>
    <property type="match status" value="1"/>
</dbReference>
<feature type="compositionally biased region" description="Polar residues" evidence="2">
    <location>
        <begin position="516"/>
        <end position="550"/>
    </location>
</feature>
<evidence type="ECO:0000313" key="5">
    <source>
        <dbReference type="Proteomes" id="UP000630615"/>
    </source>
</evidence>
<evidence type="ECO:0000256" key="1">
    <source>
        <dbReference type="ARBA" id="ARBA00034117"/>
    </source>
</evidence>
<comment type="caution">
    <text evidence="4">The sequence shown here is derived from an EMBL/GenBank/DDBJ whole genome shotgun (WGS) entry which is preliminary data.</text>
</comment>
<dbReference type="Proteomes" id="UP000630615">
    <property type="component" value="Unassembled WGS sequence"/>
</dbReference>